<accession>A0A1H6ZTQ9</accession>
<dbReference type="AlphaFoldDB" id="A0A1H6ZTQ9"/>
<protein>
    <submittedName>
        <fullName evidence="2">Uncharacterized protein</fullName>
    </submittedName>
</protein>
<organism evidence="2 3">
    <name type="scientific">Micromonospora phaseoli</name>
    <dbReference type="NCBI Taxonomy" id="1144548"/>
    <lineage>
        <taxon>Bacteria</taxon>
        <taxon>Bacillati</taxon>
        <taxon>Actinomycetota</taxon>
        <taxon>Actinomycetes</taxon>
        <taxon>Micromonosporales</taxon>
        <taxon>Micromonosporaceae</taxon>
        <taxon>Micromonospora</taxon>
    </lineage>
</organism>
<reference evidence="3" key="1">
    <citation type="submission" date="2016-10" db="EMBL/GenBank/DDBJ databases">
        <authorList>
            <person name="Varghese N."/>
            <person name="Submissions S."/>
        </authorList>
    </citation>
    <scope>NUCLEOTIDE SEQUENCE [LARGE SCALE GENOMIC DNA]</scope>
    <source>
        <strain evidence="3">CGMCC 4.7038</strain>
    </source>
</reference>
<proteinExistence type="predicted"/>
<sequence>MFLIAVISHRSKYFRVTSRRREVLPRPVDTGDTAPISVACPGVAAALPLPIVTIQDPGGRGDEDRSVDLSDDFVVLPEQTADDTDQGWGERAGGNDDWLLAERPPHWD</sequence>
<keyword evidence="3" id="KW-1185">Reference proteome</keyword>
<evidence type="ECO:0000256" key="1">
    <source>
        <dbReference type="SAM" id="MobiDB-lite"/>
    </source>
</evidence>
<gene>
    <name evidence="2" type="ORF">SAMN05443287_105115</name>
</gene>
<evidence type="ECO:0000313" key="3">
    <source>
        <dbReference type="Proteomes" id="UP000198707"/>
    </source>
</evidence>
<name>A0A1H6ZTQ9_9ACTN</name>
<feature type="region of interest" description="Disordered" evidence="1">
    <location>
        <begin position="78"/>
        <end position="108"/>
    </location>
</feature>
<evidence type="ECO:0000313" key="2">
    <source>
        <dbReference type="EMBL" id="SEJ53092.1"/>
    </source>
</evidence>
<dbReference type="EMBL" id="FNYV01000005">
    <property type="protein sequence ID" value="SEJ53092.1"/>
    <property type="molecule type" value="Genomic_DNA"/>
</dbReference>
<dbReference type="Proteomes" id="UP000198707">
    <property type="component" value="Unassembled WGS sequence"/>
</dbReference>